<dbReference type="InterPro" id="IPR036188">
    <property type="entry name" value="FAD/NAD-bd_sf"/>
</dbReference>
<dbReference type="Gene3D" id="3.50.50.60">
    <property type="entry name" value="FAD/NAD(P)-binding domain"/>
    <property type="match status" value="1"/>
</dbReference>
<evidence type="ECO:0008006" key="3">
    <source>
        <dbReference type="Google" id="ProtNLM"/>
    </source>
</evidence>
<protein>
    <recommendedName>
        <fullName evidence="3">Tryptophan 7-halogenase</fullName>
    </recommendedName>
</protein>
<evidence type="ECO:0000313" key="1">
    <source>
        <dbReference type="EMBL" id="APG62322.1"/>
    </source>
</evidence>
<proteinExistence type="predicted"/>
<dbReference type="GO" id="GO:0004497">
    <property type="term" value="F:monooxygenase activity"/>
    <property type="evidence" value="ECO:0007669"/>
    <property type="project" value="InterPro"/>
</dbReference>
<gene>
    <name evidence="1" type="ORF">LPB140_05360</name>
</gene>
<dbReference type="PANTHER" id="PTHR43747">
    <property type="entry name" value="FAD-BINDING PROTEIN"/>
    <property type="match status" value="1"/>
</dbReference>
<accession>A0A1L3JB22</accession>
<dbReference type="Proteomes" id="UP000242561">
    <property type="component" value="Chromosome"/>
</dbReference>
<keyword evidence="2" id="KW-1185">Reference proteome</keyword>
<dbReference type="EMBL" id="CP018154">
    <property type="protein sequence ID" value="APG62322.1"/>
    <property type="molecule type" value="Genomic_DNA"/>
</dbReference>
<dbReference type="InterPro" id="IPR006905">
    <property type="entry name" value="Flavin_halogenase"/>
</dbReference>
<evidence type="ECO:0000313" key="2">
    <source>
        <dbReference type="Proteomes" id="UP000242561"/>
    </source>
</evidence>
<dbReference type="Pfam" id="PF04820">
    <property type="entry name" value="Trp_halogenase"/>
    <property type="match status" value="1"/>
</dbReference>
<dbReference type="InterPro" id="IPR050816">
    <property type="entry name" value="Flavin-dep_Halogenase_NPB"/>
</dbReference>
<sequence length="498" mass="55240">MTADAPARQLLQSILIIGDGQLGILAAIAMKRANPLAEIRVIPCHNDPANFTANIGNAMPFTNKLHAQLGINDISLAKKAGASHKLVNRYINWNENGHDGVAGYDNIDQMPLEAFIGNFNAENRQNQNSDKILNQAEILAATGKFALSDNNQSYPTSQIDYGLRWNVPAYREMLIEYATTLGVQYAPHLPQNVIFKNNGDVDAVILKDDAGQIDADLFIDCSGPMRWLMRELPEAILDPWSDILPCDHIYMAVQDTPVLALEDHAILTDFGVHSKIGGRDFVQHIFAQPSDLNHLEVENIFKQAGAKTPHLVKIISGALKQPFVRNAIALGDTAASFQPIGGINLDLAHRHLSLLLELLPGRHIIPQERDEYNRRANLMTMGVQTWLASHYLSLPQAETPFADYVSTLSKTPQTLALQQQFTHRGRIPLTEEAPMQPAIWANMLHALSIPSQPSALYTAQSSQQKMAMIKQAEEAAKYVIENTANYLDWIRSVMDNRV</sequence>
<dbReference type="OrthoDB" id="5697472at2"/>
<organism evidence="1 2">
    <name type="scientific">Sphingorhabdus lutea</name>
    <dbReference type="NCBI Taxonomy" id="1913578"/>
    <lineage>
        <taxon>Bacteria</taxon>
        <taxon>Pseudomonadati</taxon>
        <taxon>Pseudomonadota</taxon>
        <taxon>Alphaproteobacteria</taxon>
        <taxon>Sphingomonadales</taxon>
        <taxon>Sphingomonadaceae</taxon>
        <taxon>Sphingorhabdus</taxon>
    </lineage>
</organism>
<dbReference type="SUPFAM" id="SSF51905">
    <property type="entry name" value="FAD/NAD(P)-binding domain"/>
    <property type="match status" value="1"/>
</dbReference>
<dbReference type="PANTHER" id="PTHR43747:SF4">
    <property type="entry name" value="FLAVIN-DEPENDENT TRYPTOPHAN HALOGENASE"/>
    <property type="match status" value="1"/>
</dbReference>
<dbReference type="AlphaFoldDB" id="A0A1L3JB22"/>
<dbReference type="KEGG" id="sphl:LPB140_05360"/>
<dbReference type="STRING" id="1913578.LPB140_05360"/>
<reference evidence="1 2" key="1">
    <citation type="submission" date="2016-11" db="EMBL/GenBank/DDBJ databases">
        <title>Sphingorhabdus sp. LPB0140, isolated from marine environment.</title>
        <authorList>
            <person name="Kim E."/>
            <person name="Yi H."/>
        </authorList>
    </citation>
    <scope>NUCLEOTIDE SEQUENCE [LARGE SCALE GENOMIC DNA]</scope>
    <source>
        <strain evidence="1 2">LPB0140</strain>
    </source>
</reference>
<dbReference type="RefSeq" id="WP_072558973.1">
    <property type="nucleotide sequence ID" value="NZ_CP018154.1"/>
</dbReference>
<name>A0A1L3JB22_9SPHN</name>